<dbReference type="AlphaFoldDB" id="A0A2R6XJI8"/>
<reference evidence="2" key="1">
    <citation type="journal article" date="2017" name="Cell">
        <title>Insights into land plant evolution garnered from the Marchantia polymorpha genome.</title>
        <authorList>
            <person name="Bowman J.L."/>
            <person name="Kohchi T."/>
            <person name="Yamato K.T."/>
            <person name="Jenkins J."/>
            <person name="Shu S."/>
            <person name="Ishizaki K."/>
            <person name="Yamaoka S."/>
            <person name="Nishihama R."/>
            <person name="Nakamura Y."/>
            <person name="Berger F."/>
            <person name="Adam C."/>
            <person name="Aki S.S."/>
            <person name="Althoff F."/>
            <person name="Araki T."/>
            <person name="Arteaga-Vazquez M.A."/>
            <person name="Balasubrmanian S."/>
            <person name="Barry K."/>
            <person name="Bauer D."/>
            <person name="Boehm C.R."/>
            <person name="Briginshaw L."/>
            <person name="Caballero-Perez J."/>
            <person name="Catarino B."/>
            <person name="Chen F."/>
            <person name="Chiyoda S."/>
            <person name="Chovatia M."/>
            <person name="Davies K.M."/>
            <person name="Delmans M."/>
            <person name="Demura T."/>
            <person name="Dierschke T."/>
            <person name="Dolan L."/>
            <person name="Dorantes-Acosta A.E."/>
            <person name="Eklund D.M."/>
            <person name="Florent S.N."/>
            <person name="Flores-Sandoval E."/>
            <person name="Fujiyama A."/>
            <person name="Fukuzawa H."/>
            <person name="Galik B."/>
            <person name="Grimanelli D."/>
            <person name="Grimwood J."/>
            <person name="Grossniklaus U."/>
            <person name="Hamada T."/>
            <person name="Haseloff J."/>
            <person name="Hetherington A.J."/>
            <person name="Higo A."/>
            <person name="Hirakawa Y."/>
            <person name="Hundley H.N."/>
            <person name="Ikeda Y."/>
            <person name="Inoue K."/>
            <person name="Inoue S.I."/>
            <person name="Ishida S."/>
            <person name="Jia Q."/>
            <person name="Kakita M."/>
            <person name="Kanazawa T."/>
            <person name="Kawai Y."/>
            <person name="Kawashima T."/>
            <person name="Kennedy M."/>
            <person name="Kinose K."/>
            <person name="Kinoshita T."/>
            <person name="Kohara Y."/>
            <person name="Koide E."/>
            <person name="Komatsu K."/>
            <person name="Kopischke S."/>
            <person name="Kubo M."/>
            <person name="Kyozuka J."/>
            <person name="Lagercrantz U."/>
            <person name="Lin S.S."/>
            <person name="Lindquist E."/>
            <person name="Lipzen A.M."/>
            <person name="Lu C.W."/>
            <person name="De Luna E."/>
            <person name="Martienssen R.A."/>
            <person name="Minamino N."/>
            <person name="Mizutani M."/>
            <person name="Mizutani M."/>
            <person name="Mochizuki N."/>
            <person name="Monte I."/>
            <person name="Mosher R."/>
            <person name="Nagasaki H."/>
            <person name="Nakagami H."/>
            <person name="Naramoto S."/>
            <person name="Nishitani K."/>
            <person name="Ohtani M."/>
            <person name="Okamoto T."/>
            <person name="Okumura M."/>
            <person name="Phillips J."/>
            <person name="Pollak B."/>
            <person name="Reinders A."/>
            <person name="Rovekamp M."/>
            <person name="Sano R."/>
            <person name="Sawa S."/>
            <person name="Schmid M.W."/>
            <person name="Shirakawa M."/>
            <person name="Solano R."/>
            <person name="Spunde A."/>
            <person name="Suetsugu N."/>
            <person name="Sugano S."/>
            <person name="Sugiyama A."/>
            <person name="Sun R."/>
            <person name="Suzuki Y."/>
            <person name="Takenaka M."/>
            <person name="Takezawa D."/>
            <person name="Tomogane H."/>
            <person name="Tsuzuki M."/>
            <person name="Ueda T."/>
            <person name="Umeda M."/>
            <person name="Ward J.M."/>
            <person name="Watanabe Y."/>
            <person name="Yazaki K."/>
            <person name="Yokoyama R."/>
            <person name="Yoshitake Y."/>
            <person name="Yotsui I."/>
            <person name="Zachgo S."/>
            <person name="Schmutz J."/>
        </authorList>
    </citation>
    <scope>NUCLEOTIDE SEQUENCE [LARGE SCALE GENOMIC DNA]</scope>
    <source>
        <strain evidence="2">Tak-1</strain>
    </source>
</reference>
<name>A0A2R6XJI8_MARPO</name>
<evidence type="ECO:0000313" key="1">
    <source>
        <dbReference type="EMBL" id="PTQ46241.1"/>
    </source>
</evidence>
<dbReference type="Proteomes" id="UP000244005">
    <property type="component" value="Unassembled WGS sequence"/>
</dbReference>
<dbReference type="EMBL" id="KZ772684">
    <property type="protein sequence ID" value="PTQ46241.1"/>
    <property type="molecule type" value="Genomic_DNA"/>
</dbReference>
<dbReference type="Gramene" id="Mp8g03780.1">
    <property type="protein sequence ID" value="Mp8g03780.1.cds"/>
    <property type="gene ID" value="Mp8g03780"/>
</dbReference>
<keyword evidence="2" id="KW-1185">Reference proteome</keyword>
<evidence type="ECO:0000313" key="2">
    <source>
        <dbReference type="Proteomes" id="UP000244005"/>
    </source>
</evidence>
<accession>A0A2R6XJI8</accession>
<proteinExistence type="predicted"/>
<organism evidence="1 2">
    <name type="scientific">Marchantia polymorpha</name>
    <name type="common">Common liverwort</name>
    <name type="synonym">Marchantia aquatica</name>
    <dbReference type="NCBI Taxonomy" id="3197"/>
    <lineage>
        <taxon>Eukaryota</taxon>
        <taxon>Viridiplantae</taxon>
        <taxon>Streptophyta</taxon>
        <taxon>Embryophyta</taxon>
        <taxon>Marchantiophyta</taxon>
        <taxon>Marchantiopsida</taxon>
        <taxon>Marchantiidae</taxon>
        <taxon>Marchantiales</taxon>
        <taxon>Marchantiaceae</taxon>
        <taxon>Marchantia</taxon>
    </lineage>
</organism>
<protein>
    <submittedName>
        <fullName evidence="1">Uncharacterized protein</fullName>
    </submittedName>
</protein>
<gene>
    <name evidence="1" type="ORF">MARPO_0012s0168</name>
</gene>
<sequence length="174" mass="18705">MFPSVLDVERDCLPSFLLSIRFALGRHRRMSARGAENGAGGRRWRVIGVVHWRAQATIERTVGVGTRCAVRVASPAASIKRRQEKGRDERPREGRLRALPILGTSGGEIWRDGGVLKGGGIGAFGSRGGGRGGSERGRGGDLRRRRVFYVAGWWRGATANAVSRGGLCGTLGGR</sequence>